<comment type="caution">
    <text evidence="1">The sequence shown here is derived from an EMBL/GenBank/DDBJ whole genome shotgun (WGS) entry which is preliminary data.</text>
</comment>
<evidence type="ECO:0000313" key="1">
    <source>
        <dbReference type="EMBL" id="TDO28692.1"/>
    </source>
</evidence>
<dbReference type="Proteomes" id="UP000295741">
    <property type="component" value="Unassembled WGS sequence"/>
</dbReference>
<keyword evidence="2" id="KW-1185">Reference proteome</keyword>
<accession>A0A4R6J0G8</accession>
<dbReference type="RefSeq" id="WP_133473320.1">
    <property type="nucleotide sequence ID" value="NZ_SNWP01000010.1"/>
</dbReference>
<sequence length="122" mass="14017">MKHRLYIIMILLIVTLSLILLKNSNDRQVPKNVNRNARWIGGKDGGYWFEIVSSVSDSSFRIKIYNDPNGDLETDEIFYISSTCIVKQIDSTNLLLLINGYDGKRIIIESEGDARNCYLETR</sequence>
<organism evidence="1 2">
    <name type="scientific">Sediminibacterium goheungense</name>
    <dbReference type="NCBI Taxonomy" id="1086393"/>
    <lineage>
        <taxon>Bacteria</taxon>
        <taxon>Pseudomonadati</taxon>
        <taxon>Bacteroidota</taxon>
        <taxon>Chitinophagia</taxon>
        <taxon>Chitinophagales</taxon>
        <taxon>Chitinophagaceae</taxon>
        <taxon>Sediminibacterium</taxon>
    </lineage>
</organism>
<name>A0A4R6J0G8_9BACT</name>
<proteinExistence type="predicted"/>
<dbReference type="AlphaFoldDB" id="A0A4R6J0G8"/>
<evidence type="ECO:0000313" key="2">
    <source>
        <dbReference type="Proteomes" id="UP000295741"/>
    </source>
</evidence>
<dbReference type="OrthoDB" id="1496052at2"/>
<reference evidence="1 2" key="1">
    <citation type="submission" date="2019-03" db="EMBL/GenBank/DDBJ databases">
        <title>Genomic Encyclopedia of Archaeal and Bacterial Type Strains, Phase II (KMG-II): from individual species to whole genera.</title>
        <authorList>
            <person name="Goeker M."/>
        </authorList>
    </citation>
    <scope>NUCLEOTIDE SEQUENCE [LARGE SCALE GENOMIC DNA]</scope>
    <source>
        <strain evidence="1 2">DSM 28323</strain>
    </source>
</reference>
<dbReference type="EMBL" id="SNWP01000010">
    <property type="protein sequence ID" value="TDO28692.1"/>
    <property type="molecule type" value="Genomic_DNA"/>
</dbReference>
<gene>
    <name evidence="1" type="ORF">BC659_0770</name>
</gene>
<protein>
    <submittedName>
        <fullName evidence="1">Uncharacterized protein</fullName>
    </submittedName>
</protein>